<dbReference type="GeneID" id="81582118"/>
<evidence type="ECO:0000313" key="2">
    <source>
        <dbReference type="Proteomes" id="UP001213799"/>
    </source>
</evidence>
<dbReference type="EMBL" id="JAQJAE010000001">
    <property type="protein sequence ID" value="KAJ5615704.1"/>
    <property type="molecule type" value="Genomic_DNA"/>
</dbReference>
<dbReference type="Proteomes" id="UP001213799">
    <property type="component" value="Unassembled WGS sequence"/>
</dbReference>
<reference evidence="1" key="1">
    <citation type="journal article" date="2023" name="IMA Fungus">
        <title>Comparative genomic study of the Penicillium genus elucidates a diverse pangenome and 15 lateral gene transfer events.</title>
        <authorList>
            <person name="Petersen C."/>
            <person name="Sorensen T."/>
            <person name="Nielsen M.R."/>
            <person name="Sondergaard T.E."/>
            <person name="Sorensen J.L."/>
            <person name="Fitzpatrick D.A."/>
            <person name="Frisvad J.C."/>
            <person name="Nielsen K.L."/>
        </authorList>
    </citation>
    <scope>NUCLEOTIDE SEQUENCE</scope>
    <source>
        <strain evidence="1">IBT 12815</strain>
    </source>
</reference>
<gene>
    <name evidence="1" type="ORF">N7537_000818</name>
</gene>
<accession>A0AAD6H8G9</accession>
<evidence type="ECO:0000313" key="1">
    <source>
        <dbReference type="EMBL" id="KAJ5615704.1"/>
    </source>
</evidence>
<reference evidence="1" key="2">
    <citation type="submission" date="2023-01" db="EMBL/GenBank/DDBJ databases">
        <authorList>
            <person name="Petersen C."/>
        </authorList>
    </citation>
    <scope>NUCLEOTIDE SEQUENCE</scope>
    <source>
        <strain evidence="1">IBT 12815</strain>
    </source>
</reference>
<proteinExistence type="predicted"/>
<organism evidence="1 2">
    <name type="scientific">Penicillium hordei</name>
    <dbReference type="NCBI Taxonomy" id="40994"/>
    <lineage>
        <taxon>Eukaryota</taxon>
        <taxon>Fungi</taxon>
        <taxon>Dikarya</taxon>
        <taxon>Ascomycota</taxon>
        <taxon>Pezizomycotina</taxon>
        <taxon>Eurotiomycetes</taxon>
        <taxon>Eurotiomycetidae</taxon>
        <taxon>Eurotiales</taxon>
        <taxon>Aspergillaceae</taxon>
        <taxon>Penicillium</taxon>
    </lineage>
</organism>
<dbReference type="RefSeq" id="XP_056756871.1">
    <property type="nucleotide sequence ID" value="XM_056891876.1"/>
</dbReference>
<keyword evidence="2" id="KW-1185">Reference proteome</keyword>
<comment type="caution">
    <text evidence="1">The sequence shown here is derived from an EMBL/GenBank/DDBJ whole genome shotgun (WGS) entry which is preliminary data.</text>
</comment>
<sequence>MPPQSCRLPEWISLKNPPNGIIPDSDELFAALKEIPKLQECTSITRSRPHVLRDIKWLVIEAAWTGKSFVRRNFAAD</sequence>
<dbReference type="AlphaFoldDB" id="A0AAD6H8G9"/>
<name>A0AAD6H8G9_9EURO</name>
<protein>
    <submittedName>
        <fullName evidence="1">Uncharacterized protein</fullName>
    </submittedName>
</protein>